<dbReference type="Pfam" id="PF15691">
    <property type="entry name" value="PPP1R32"/>
    <property type="match status" value="1"/>
</dbReference>
<sequence>MVRSFWTSSSACYHQPASSAPLVGTGKPFVSKSTSVSSEKMGRLPLGIVSPYVKTSSGGCMDPMKFYCTSYGTAYGQAGFRPRTSIHSGAGYKTNYRPVVHYKPSLDKIDNPTVGKLLQDNYESTTTKHFQPLELPDGKYPLPWSVYQPGSGYVREKPLSFPTTKEVKKVHFDTADQGAQAITGLEPKHTPDLHKLYGRGSVDVEHARHGPHYMSTEYNSKYRFDIPGQPDFLQKKTIGAKEETGFTEGCLANPIMDKSQSSAPGVSITKTDYLPSSFAHGDEFLPVLSKGSERGSGFSRQNLGRTPTVPPDVEAPGPLSHSQFQGLQHQPQTQNNLLGREQVGHKEPTGFSLNNLKYVTPAHDPDLPNRFLTSYNSKFYENIPKGVDREGWTRGGIQPQQPGGFATNNHATDLGTDPNATETLRTIHPHVGRTITTVDPFYRDSPHDRRFAALHQTTVPN</sequence>
<reference evidence="2" key="2">
    <citation type="submission" date="2025-08" db="UniProtKB">
        <authorList>
            <consortium name="Ensembl"/>
        </authorList>
    </citation>
    <scope>IDENTIFICATION</scope>
</reference>
<dbReference type="GO" id="GO:0036064">
    <property type="term" value="C:ciliary basal body"/>
    <property type="evidence" value="ECO:0007669"/>
    <property type="project" value="Ensembl"/>
</dbReference>
<gene>
    <name evidence="2" type="primary">SAXO4</name>
</gene>
<proteinExistence type="predicted"/>
<evidence type="ECO:0000313" key="3">
    <source>
        <dbReference type="Proteomes" id="UP000472272"/>
    </source>
</evidence>
<dbReference type="OMA" id="TTYNQRY"/>
<dbReference type="PANTHER" id="PTHR34349">
    <property type="entry name" value="PROTEIN PHOSPHATASE 1 REGULATORY SUBUNIT 32"/>
    <property type="match status" value="1"/>
</dbReference>
<accession>A0A670HSN9</accession>
<protein>
    <submittedName>
        <fullName evidence="2">Stabilizer of axonemal microtubules 4</fullName>
    </submittedName>
</protein>
<feature type="region of interest" description="Disordered" evidence="1">
    <location>
        <begin position="290"/>
        <end position="310"/>
    </location>
</feature>
<dbReference type="OrthoDB" id="9980630at2759"/>
<dbReference type="GO" id="GO:0019902">
    <property type="term" value="F:phosphatase binding"/>
    <property type="evidence" value="ECO:0007669"/>
    <property type="project" value="Ensembl"/>
</dbReference>
<name>A0A670HSN9_PODMU</name>
<dbReference type="GeneTree" id="ENSGT00390000003127"/>
<dbReference type="Ensembl" id="ENSPMRT00000002721.1">
    <property type="protein sequence ID" value="ENSPMRP00000002556.1"/>
    <property type="gene ID" value="ENSPMRG00000001841.1"/>
</dbReference>
<feature type="region of interest" description="Disordered" evidence="1">
    <location>
        <begin position="394"/>
        <end position="420"/>
    </location>
</feature>
<dbReference type="PANTHER" id="PTHR34349:SF1">
    <property type="entry name" value="PROTEIN PHOSPHATASE 1 REGULATORY SUBUNIT 32"/>
    <property type="match status" value="1"/>
</dbReference>
<feature type="compositionally biased region" description="Polar residues" evidence="1">
    <location>
        <begin position="398"/>
        <end position="411"/>
    </location>
</feature>
<evidence type="ECO:0000313" key="2">
    <source>
        <dbReference type="Ensembl" id="ENSPMRP00000002556.1"/>
    </source>
</evidence>
<dbReference type="InterPro" id="IPR031410">
    <property type="entry name" value="SAXO4"/>
</dbReference>
<evidence type="ECO:0000256" key="1">
    <source>
        <dbReference type="SAM" id="MobiDB-lite"/>
    </source>
</evidence>
<keyword evidence="3" id="KW-1185">Reference proteome</keyword>
<reference evidence="2 3" key="1">
    <citation type="journal article" date="2019" name="Proc. Natl. Acad. Sci. U.S.A.">
        <title>Regulatory changes in pterin and carotenoid genes underlie balanced color polymorphisms in the wall lizard.</title>
        <authorList>
            <person name="Andrade P."/>
            <person name="Pinho C."/>
            <person name="Perez I de Lanuza G."/>
            <person name="Afonso S."/>
            <person name="Brejcha J."/>
            <person name="Rubin C.J."/>
            <person name="Wallerman O."/>
            <person name="Pereira P."/>
            <person name="Sabatino S.J."/>
            <person name="Bellati A."/>
            <person name="Pellitteri-Rosa D."/>
            <person name="Bosakova Z."/>
            <person name="Bunikis I."/>
            <person name="Carretero M.A."/>
            <person name="Feiner N."/>
            <person name="Marsik P."/>
            <person name="Pauperio F."/>
            <person name="Salvi D."/>
            <person name="Soler L."/>
            <person name="While G.M."/>
            <person name="Uller T."/>
            <person name="Font E."/>
            <person name="Andersson L."/>
            <person name="Carneiro M."/>
        </authorList>
    </citation>
    <scope>NUCLEOTIDE SEQUENCE</scope>
</reference>
<organism evidence="2 3">
    <name type="scientific">Podarcis muralis</name>
    <name type="common">Wall lizard</name>
    <name type="synonym">Lacerta muralis</name>
    <dbReference type="NCBI Taxonomy" id="64176"/>
    <lineage>
        <taxon>Eukaryota</taxon>
        <taxon>Metazoa</taxon>
        <taxon>Chordata</taxon>
        <taxon>Craniata</taxon>
        <taxon>Vertebrata</taxon>
        <taxon>Euteleostomi</taxon>
        <taxon>Lepidosauria</taxon>
        <taxon>Squamata</taxon>
        <taxon>Bifurcata</taxon>
        <taxon>Unidentata</taxon>
        <taxon>Episquamata</taxon>
        <taxon>Laterata</taxon>
        <taxon>Lacertibaenia</taxon>
        <taxon>Lacertidae</taxon>
        <taxon>Podarcis</taxon>
    </lineage>
</organism>
<dbReference type="AlphaFoldDB" id="A0A670HSN9"/>
<dbReference type="Proteomes" id="UP000472272">
    <property type="component" value="Chromosome 1"/>
</dbReference>
<reference evidence="2" key="3">
    <citation type="submission" date="2025-09" db="UniProtKB">
        <authorList>
            <consortium name="Ensembl"/>
        </authorList>
    </citation>
    <scope>IDENTIFICATION</scope>
</reference>